<accession>A0A5E4NJI9</accession>
<dbReference type="EMBL" id="CABPRJ010002394">
    <property type="protein sequence ID" value="VVC45091.1"/>
    <property type="molecule type" value="Genomic_DNA"/>
</dbReference>
<sequence>MTTSQSAIRLGIKRRCQKNAEAGVLVKLTDGHHTLLNQFILDCFYSKKTENFCRIPVNAKKIYVTFANIQRSNNVEECVVDPPIPDDSCVTIHLYDDNGRVVGKRYLDHCKSFEVLQFSFSLPKSATVVFVKFGKNLRNRSDAHFPDTSEFN</sequence>
<proteinExistence type="predicted"/>
<evidence type="ECO:0000313" key="2">
    <source>
        <dbReference type="Proteomes" id="UP000325440"/>
    </source>
</evidence>
<organism evidence="1 2">
    <name type="scientific">Cinara cedri</name>
    <dbReference type="NCBI Taxonomy" id="506608"/>
    <lineage>
        <taxon>Eukaryota</taxon>
        <taxon>Metazoa</taxon>
        <taxon>Ecdysozoa</taxon>
        <taxon>Arthropoda</taxon>
        <taxon>Hexapoda</taxon>
        <taxon>Insecta</taxon>
        <taxon>Pterygota</taxon>
        <taxon>Neoptera</taxon>
        <taxon>Paraneoptera</taxon>
        <taxon>Hemiptera</taxon>
        <taxon>Sternorrhyncha</taxon>
        <taxon>Aphidomorpha</taxon>
        <taxon>Aphidoidea</taxon>
        <taxon>Aphididae</taxon>
        <taxon>Lachninae</taxon>
        <taxon>Cinara</taxon>
    </lineage>
</organism>
<keyword evidence="2" id="KW-1185">Reference proteome</keyword>
<protein>
    <submittedName>
        <fullName evidence="1">Uncharacterized protein</fullName>
    </submittedName>
</protein>
<gene>
    <name evidence="1" type="ORF">CINCED_3A019906</name>
</gene>
<dbReference type="AlphaFoldDB" id="A0A5E4NJI9"/>
<name>A0A5E4NJI9_9HEMI</name>
<reference evidence="1 2" key="1">
    <citation type="submission" date="2019-08" db="EMBL/GenBank/DDBJ databases">
        <authorList>
            <person name="Alioto T."/>
            <person name="Alioto T."/>
            <person name="Gomez Garrido J."/>
        </authorList>
    </citation>
    <scope>NUCLEOTIDE SEQUENCE [LARGE SCALE GENOMIC DNA]</scope>
</reference>
<dbReference type="Proteomes" id="UP000325440">
    <property type="component" value="Unassembled WGS sequence"/>
</dbReference>
<evidence type="ECO:0000313" key="1">
    <source>
        <dbReference type="EMBL" id="VVC45091.1"/>
    </source>
</evidence>